<keyword evidence="3 5" id="KW-0863">Zinc-finger</keyword>
<dbReference type="Gene3D" id="3.30.160.60">
    <property type="entry name" value="Classic Zinc Finger"/>
    <property type="match status" value="2"/>
</dbReference>
<dbReference type="InterPro" id="IPR013087">
    <property type="entry name" value="Znf_C2H2_type"/>
</dbReference>
<evidence type="ECO:0000256" key="4">
    <source>
        <dbReference type="ARBA" id="ARBA00022833"/>
    </source>
</evidence>
<feature type="domain" description="C2H2-type" evidence="7">
    <location>
        <begin position="241"/>
        <end position="270"/>
    </location>
</feature>
<reference evidence="8" key="1">
    <citation type="submission" date="2020-05" db="EMBL/GenBank/DDBJ databases">
        <title>Mycena genomes resolve the evolution of fungal bioluminescence.</title>
        <authorList>
            <person name="Tsai I.J."/>
        </authorList>
    </citation>
    <scope>NUCLEOTIDE SEQUENCE</scope>
    <source>
        <strain evidence="8">171206Taipei</strain>
    </source>
</reference>
<keyword evidence="1" id="KW-0479">Metal-binding</keyword>
<dbReference type="RefSeq" id="XP_037226139.1">
    <property type="nucleotide sequence ID" value="XM_037358229.1"/>
</dbReference>
<keyword evidence="9" id="KW-1185">Reference proteome</keyword>
<dbReference type="GeneID" id="59340745"/>
<comment type="caution">
    <text evidence="8">The sequence shown here is derived from an EMBL/GenBank/DDBJ whole genome shotgun (WGS) entry which is preliminary data.</text>
</comment>
<dbReference type="GO" id="GO:0000978">
    <property type="term" value="F:RNA polymerase II cis-regulatory region sequence-specific DNA binding"/>
    <property type="evidence" value="ECO:0007669"/>
    <property type="project" value="UniProtKB-ARBA"/>
</dbReference>
<dbReference type="PROSITE" id="PS50157">
    <property type="entry name" value="ZINC_FINGER_C2H2_2"/>
    <property type="match status" value="2"/>
</dbReference>
<sequence length="335" mass="36800">MSDPRSDIYFNHDAANRQRTGYYPTENLNVPPAQGFPLAGQYSTDMTAERHQGGSTYHEQFPPSMWTVGAAGLSGGSGRSQLDPSGVETWATSYDNSYGVPPPMPRRPPQSSPHQGNQNDLAPVFAGYPDQFYQYRSEWNIAAMAHQPQSSSSAIAGWDAEDDSFQNTSVAAAPTFEPEDDSSEALAASSSTNVVLLPTARKEKRQKASQKMHQCEMCGKEFPRPSGLRTHMNSHNDEKPFKCNYPGCDRAFSVLSNARRHYRTHGVEPPPSPSSLRAAESSSGGQFAVNFEAPVTPQSATPPTTSQEQFRVRWIEPNSRTRGAGWGMRQADYSD</sequence>
<evidence type="ECO:0000256" key="1">
    <source>
        <dbReference type="ARBA" id="ARBA00022723"/>
    </source>
</evidence>
<dbReference type="SMART" id="SM00355">
    <property type="entry name" value="ZnF_C2H2"/>
    <property type="match status" value="2"/>
</dbReference>
<dbReference type="Pfam" id="PF00096">
    <property type="entry name" value="zf-C2H2"/>
    <property type="match status" value="2"/>
</dbReference>
<name>A0A8H6TEX9_9AGAR</name>
<dbReference type="PROSITE" id="PS00028">
    <property type="entry name" value="ZINC_FINGER_C2H2_1"/>
    <property type="match status" value="2"/>
</dbReference>
<protein>
    <recommendedName>
        <fullName evidence="7">C2H2-type domain-containing protein</fullName>
    </recommendedName>
</protein>
<dbReference type="OrthoDB" id="6077919at2759"/>
<evidence type="ECO:0000256" key="6">
    <source>
        <dbReference type="SAM" id="MobiDB-lite"/>
    </source>
</evidence>
<dbReference type="PANTHER" id="PTHR23235">
    <property type="entry name" value="KRUEPPEL-LIKE TRANSCRIPTION FACTOR"/>
    <property type="match status" value="1"/>
</dbReference>
<evidence type="ECO:0000259" key="7">
    <source>
        <dbReference type="PROSITE" id="PS50157"/>
    </source>
</evidence>
<evidence type="ECO:0000256" key="5">
    <source>
        <dbReference type="PROSITE-ProRule" id="PRU00042"/>
    </source>
</evidence>
<evidence type="ECO:0000313" key="8">
    <source>
        <dbReference type="EMBL" id="KAF7316116.1"/>
    </source>
</evidence>
<organism evidence="8 9">
    <name type="scientific">Mycena indigotica</name>
    <dbReference type="NCBI Taxonomy" id="2126181"/>
    <lineage>
        <taxon>Eukaryota</taxon>
        <taxon>Fungi</taxon>
        <taxon>Dikarya</taxon>
        <taxon>Basidiomycota</taxon>
        <taxon>Agaricomycotina</taxon>
        <taxon>Agaricomycetes</taxon>
        <taxon>Agaricomycetidae</taxon>
        <taxon>Agaricales</taxon>
        <taxon>Marasmiineae</taxon>
        <taxon>Mycenaceae</taxon>
        <taxon>Mycena</taxon>
    </lineage>
</organism>
<dbReference type="GO" id="GO:0000981">
    <property type="term" value="F:DNA-binding transcription factor activity, RNA polymerase II-specific"/>
    <property type="evidence" value="ECO:0007669"/>
    <property type="project" value="UniProtKB-ARBA"/>
</dbReference>
<feature type="region of interest" description="Disordered" evidence="6">
    <location>
        <begin position="263"/>
        <end position="335"/>
    </location>
</feature>
<dbReference type="Proteomes" id="UP000636479">
    <property type="component" value="Unassembled WGS sequence"/>
</dbReference>
<feature type="region of interest" description="Disordered" evidence="6">
    <location>
        <begin position="75"/>
        <end position="122"/>
    </location>
</feature>
<evidence type="ECO:0000256" key="3">
    <source>
        <dbReference type="ARBA" id="ARBA00022771"/>
    </source>
</evidence>
<dbReference type="AlphaFoldDB" id="A0A8H6TEX9"/>
<feature type="domain" description="C2H2-type" evidence="7">
    <location>
        <begin position="213"/>
        <end position="240"/>
    </location>
</feature>
<dbReference type="FunFam" id="3.30.160.60:FF:000065">
    <property type="entry name" value="B-cell CLL/lymphoma 6, member B"/>
    <property type="match status" value="1"/>
</dbReference>
<feature type="compositionally biased region" description="Low complexity" evidence="6">
    <location>
        <begin position="293"/>
        <end position="307"/>
    </location>
</feature>
<feature type="compositionally biased region" description="Low complexity" evidence="6">
    <location>
        <begin position="274"/>
        <end position="283"/>
    </location>
</feature>
<proteinExistence type="predicted"/>
<keyword evidence="4" id="KW-0862">Zinc</keyword>
<feature type="compositionally biased region" description="Pro residues" evidence="6">
    <location>
        <begin position="100"/>
        <end position="111"/>
    </location>
</feature>
<dbReference type="SUPFAM" id="SSF57667">
    <property type="entry name" value="beta-beta-alpha zinc fingers"/>
    <property type="match status" value="1"/>
</dbReference>
<evidence type="ECO:0000313" key="9">
    <source>
        <dbReference type="Proteomes" id="UP000636479"/>
    </source>
</evidence>
<accession>A0A8H6TEX9</accession>
<keyword evidence="2" id="KW-0677">Repeat</keyword>
<dbReference type="InterPro" id="IPR036236">
    <property type="entry name" value="Znf_C2H2_sf"/>
</dbReference>
<evidence type="ECO:0000256" key="2">
    <source>
        <dbReference type="ARBA" id="ARBA00022737"/>
    </source>
</evidence>
<dbReference type="FunFam" id="3.30.160.60:FF:000125">
    <property type="entry name" value="Putative zinc finger protein 143"/>
    <property type="match status" value="1"/>
</dbReference>
<gene>
    <name evidence="8" type="ORF">MIND_00129700</name>
</gene>
<feature type="region of interest" description="Disordered" evidence="6">
    <location>
        <begin position="197"/>
        <end position="221"/>
    </location>
</feature>
<dbReference type="EMBL" id="JACAZF010000001">
    <property type="protein sequence ID" value="KAF7316116.1"/>
    <property type="molecule type" value="Genomic_DNA"/>
</dbReference>
<dbReference type="GO" id="GO:0008270">
    <property type="term" value="F:zinc ion binding"/>
    <property type="evidence" value="ECO:0007669"/>
    <property type="project" value="UniProtKB-KW"/>
</dbReference>